<reference evidence="2 3" key="1">
    <citation type="submission" date="2018-04" db="EMBL/GenBank/DDBJ databases">
        <title>Genomic Encyclopedia of Archaeal and Bacterial Type Strains, Phase II (KMG-II): from individual species to whole genera.</title>
        <authorList>
            <person name="Goeker M."/>
        </authorList>
    </citation>
    <scope>NUCLEOTIDE SEQUENCE [LARGE SCALE GENOMIC DNA]</scope>
    <source>
        <strain evidence="2 3">DSM 5822</strain>
    </source>
</reference>
<dbReference type="InterPro" id="IPR036390">
    <property type="entry name" value="WH_DNA-bd_sf"/>
</dbReference>
<dbReference type="Proteomes" id="UP000244223">
    <property type="component" value="Unassembled WGS sequence"/>
</dbReference>
<organism evidence="2 3">
    <name type="scientific">Agitococcus lubricus</name>
    <dbReference type="NCBI Taxonomy" id="1077255"/>
    <lineage>
        <taxon>Bacteria</taxon>
        <taxon>Pseudomonadati</taxon>
        <taxon>Pseudomonadota</taxon>
        <taxon>Gammaproteobacteria</taxon>
        <taxon>Moraxellales</taxon>
        <taxon>Moraxellaceae</taxon>
        <taxon>Agitococcus</taxon>
    </lineage>
</organism>
<dbReference type="Gene3D" id="1.10.10.10">
    <property type="entry name" value="Winged helix-like DNA-binding domain superfamily/Winged helix DNA-binding domain"/>
    <property type="match status" value="1"/>
</dbReference>
<evidence type="ECO:0000313" key="2">
    <source>
        <dbReference type="EMBL" id="PTQ90517.1"/>
    </source>
</evidence>
<evidence type="ECO:0000259" key="1">
    <source>
        <dbReference type="Pfam" id="PF00126"/>
    </source>
</evidence>
<proteinExistence type="predicted"/>
<dbReference type="EMBL" id="QAON01000003">
    <property type="protein sequence ID" value="PTQ90517.1"/>
    <property type="molecule type" value="Genomic_DNA"/>
</dbReference>
<dbReference type="InterPro" id="IPR051815">
    <property type="entry name" value="Molybdate_resp_trans_reg"/>
</dbReference>
<dbReference type="RefSeq" id="WP_107864951.1">
    <property type="nucleotide sequence ID" value="NZ_QAON01000003.1"/>
</dbReference>
<comment type="caution">
    <text evidence="2">The sequence shown here is derived from an EMBL/GenBank/DDBJ whole genome shotgun (WGS) entry which is preliminary data.</text>
</comment>
<dbReference type="OrthoDB" id="285216at2"/>
<dbReference type="Pfam" id="PF00126">
    <property type="entry name" value="HTH_1"/>
    <property type="match status" value="1"/>
</dbReference>
<name>A0A2T5J246_9GAMM</name>
<protein>
    <submittedName>
        <fullName evidence="2">Molybdate transport system regulatory protein</fullName>
    </submittedName>
</protein>
<keyword evidence="3" id="KW-1185">Reference proteome</keyword>
<feature type="domain" description="HTH lysR-type" evidence="1">
    <location>
        <begin position="32"/>
        <end position="90"/>
    </location>
</feature>
<dbReference type="InterPro" id="IPR036388">
    <property type="entry name" value="WH-like_DNA-bd_sf"/>
</dbReference>
<gene>
    <name evidence="2" type="ORF">C8N29_103272</name>
</gene>
<sequence>MPSDTTPLNYLKTQIRLMKGSDIALGPGKVDLLAAIMDTGSISAAGRQLGMSYRRAWLLVETMNTCFVSPLVVSTKGGKHGGGAQLTELGVEVLHIYQTMQQQVQQQLKSYEQQLCGLLTQVNP</sequence>
<dbReference type="SUPFAM" id="SSF46785">
    <property type="entry name" value="Winged helix' DNA-binding domain"/>
    <property type="match status" value="1"/>
</dbReference>
<accession>A0A2T5J246</accession>
<dbReference type="PANTHER" id="PTHR30432:SF1">
    <property type="entry name" value="DNA-BINDING TRANSCRIPTIONAL DUAL REGULATOR MODE"/>
    <property type="match status" value="1"/>
</dbReference>
<dbReference type="GO" id="GO:0003700">
    <property type="term" value="F:DNA-binding transcription factor activity"/>
    <property type="evidence" value="ECO:0007669"/>
    <property type="project" value="InterPro"/>
</dbReference>
<dbReference type="InterPro" id="IPR000847">
    <property type="entry name" value="LysR_HTH_N"/>
</dbReference>
<dbReference type="AlphaFoldDB" id="A0A2T5J246"/>
<dbReference type="PANTHER" id="PTHR30432">
    <property type="entry name" value="TRANSCRIPTIONAL REGULATOR MODE"/>
    <property type="match status" value="1"/>
</dbReference>
<evidence type="ECO:0000313" key="3">
    <source>
        <dbReference type="Proteomes" id="UP000244223"/>
    </source>
</evidence>